<dbReference type="EMBL" id="CVRI01000014">
    <property type="protein sequence ID" value="CRK89863.1"/>
    <property type="molecule type" value="Genomic_DNA"/>
</dbReference>
<name>A0A1J1HP93_9DIPT</name>
<proteinExistence type="predicted"/>
<dbReference type="AlphaFoldDB" id="A0A1J1HP93"/>
<gene>
    <name evidence="1" type="ORF">CLUMA_CG003552</name>
</gene>
<keyword evidence="2" id="KW-1185">Reference proteome</keyword>
<organism evidence="1 2">
    <name type="scientific">Clunio marinus</name>
    <dbReference type="NCBI Taxonomy" id="568069"/>
    <lineage>
        <taxon>Eukaryota</taxon>
        <taxon>Metazoa</taxon>
        <taxon>Ecdysozoa</taxon>
        <taxon>Arthropoda</taxon>
        <taxon>Hexapoda</taxon>
        <taxon>Insecta</taxon>
        <taxon>Pterygota</taxon>
        <taxon>Neoptera</taxon>
        <taxon>Endopterygota</taxon>
        <taxon>Diptera</taxon>
        <taxon>Nematocera</taxon>
        <taxon>Chironomoidea</taxon>
        <taxon>Chironomidae</taxon>
        <taxon>Clunio</taxon>
    </lineage>
</organism>
<accession>A0A1J1HP93</accession>
<sequence>MNVEDEDLVHESDVKKLRGKTLDYSFCITVADTNEDEESRGFHNLYNKFKFSLALQNHLLMHLKTKISDVIVVIVIVLRYKALLHSVTSFNTEHSTTLEGRAHIFRTSFDRKVVQVKSEMKLFTNLKRIPVTFLC</sequence>
<evidence type="ECO:0000313" key="2">
    <source>
        <dbReference type="Proteomes" id="UP000183832"/>
    </source>
</evidence>
<evidence type="ECO:0000313" key="1">
    <source>
        <dbReference type="EMBL" id="CRK89863.1"/>
    </source>
</evidence>
<protein>
    <submittedName>
        <fullName evidence="1">CLUMA_CG003552, isoform A</fullName>
    </submittedName>
</protein>
<reference evidence="1 2" key="1">
    <citation type="submission" date="2015-04" db="EMBL/GenBank/DDBJ databases">
        <authorList>
            <person name="Syromyatnikov M.Y."/>
            <person name="Popov V.N."/>
        </authorList>
    </citation>
    <scope>NUCLEOTIDE SEQUENCE [LARGE SCALE GENOMIC DNA]</scope>
</reference>
<dbReference type="Proteomes" id="UP000183832">
    <property type="component" value="Unassembled WGS sequence"/>
</dbReference>